<name>A0ACA9Y4B7_9ASCO</name>
<gene>
    <name evidence="1" type="ORF">CLIB1444_02S17326</name>
</gene>
<dbReference type="Proteomes" id="UP001152531">
    <property type="component" value="Unassembled WGS sequence"/>
</dbReference>
<evidence type="ECO:0000313" key="1">
    <source>
        <dbReference type="EMBL" id="CAH6719824.1"/>
    </source>
</evidence>
<proteinExistence type="predicted"/>
<accession>A0ACA9Y4B7</accession>
<dbReference type="EMBL" id="CALSDN010000002">
    <property type="protein sequence ID" value="CAH6719824.1"/>
    <property type="molecule type" value="Genomic_DNA"/>
</dbReference>
<reference evidence="1" key="1">
    <citation type="submission" date="2022-06" db="EMBL/GenBank/DDBJ databases">
        <authorList>
            <person name="Legras J.-L."/>
            <person name="Devillers H."/>
            <person name="Grondin C."/>
        </authorList>
    </citation>
    <scope>NUCLEOTIDE SEQUENCE</scope>
    <source>
        <strain evidence="1">CLIB 1444</strain>
    </source>
</reference>
<organism evidence="1 2">
    <name type="scientific">[Candida] jaroonii</name>
    <dbReference type="NCBI Taxonomy" id="467808"/>
    <lineage>
        <taxon>Eukaryota</taxon>
        <taxon>Fungi</taxon>
        <taxon>Dikarya</taxon>
        <taxon>Ascomycota</taxon>
        <taxon>Saccharomycotina</taxon>
        <taxon>Pichiomycetes</taxon>
        <taxon>Debaryomycetaceae</taxon>
        <taxon>Yamadazyma</taxon>
    </lineage>
</organism>
<comment type="caution">
    <text evidence="1">The sequence shown here is derived from an EMBL/GenBank/DDBJ whole genome shotgun (WGS) entry which is preliminary data.</text>
</comment>
<evidence type="ECO:0000313" key="2">
    <source>
        <dbReference type="Proteomes" id="UP001152531"/>
    </source>
</evidence>
<keyword evidence="2" id="KW-1185">Reference proteome</keyword>
<protein>
    <submittedName>
        <fullName evidence="1">V-type proton ATPase subunit G</fullName>
    </submittedName>
</protein>
<sequence length="113" mass="12756">MSSGIQALLKTEKDAAEIVNEARKYRTNRLKSAKADAQAEIDAYKQQKESELSAYEKEHEGLNDKINKDADVQVEDELKKIKAKYDEKKDSVIKLLVDATISPKPELHVNAKN</sequence>